<sequence>MIISSCLNECRTKVKKQRQLKAGSIRNKNIWARVQQKYNKLPFANNEMNVYPDSILINQRLKSDYGGGNMLTHQPNDIKTMAKLLHGSDGKYWHAVLRVGLQILL</sequence>
<protein>
    <submittedName>
        <fullName evidence="1">Uncharacterized protein</fullName>
    </submittedName>
</protein>
<keyword evidence="2" id="KW-1185">Reference proteome</keyword>
<dbReference type="Proteomes" id="UP001054837">
    <property type="component" value="Unassembled WGS sequence"/>
</dbReference>
<comment type="caution">
    <text evidence="1">The sequence shown here is derived from an EMBL/GenBank/DDBJ whole genome shotgun (WGS) entry which is preliminary data.</text>
</comment>
<dbReference type="EMBL" id="BPLQ01003751">
    <property type="protein sequence ID" value="GIY02838.1"/>
    <property type="molecule type" value="Genomic_DNA"/>
</dbReference>
<organism evidence="1 2">
    <name type="scientific">Caerostris darwini</name>
    <dbReference type="NCBI Taxonomy" id="1538125"/>
    <lineage>
        <taxon>Eukaryota</taxon>
        <taxon>Metazoa</taxon>
        <taxon>Ecdysozoa</taxon>
        <taxon>Arthropoda</taxon>
        <taxon>Chelicerata</taxon>
        <taxon>Arachnida</taxon>
        <taxon>Araneae</taxon>
        <taxon>Araneomorphae</taxon>
        <taxon>Entelegynae</taxon>
        <taxon>Araneoidea</taxon>
        <taxon>Araneidae</taxon>
        <taxon>Caerostris</taxon>
    </lineage>
</organism>
<proteinExistence type="predicted"/>
<accession>A0AAV4Q5X1</accession>
<evidence type="ECO:0000313" key="2">
    <source>
        <dbReference type="Proteomes" id="UP001054837"/>
    </source>
</evidence>
<evidence type="ECO:0000313" key="1">
    <source>
        <dbReference type="EMBL" id="GIY02838.1"/>
    </source>
</evidence>
<reference evidence="1 2" key="1">
    <citation type="submission" date="2021-06" db="EMBL/GenBank/DDBJ databases">
        <title>Caerostris darwini draft genome.</title>
        <authorList>
            <person name="Kono N."/>
            <person name="Arakawa K."/>
        </authorList>
    </citation>
    <scope>NUCLEOTIDE SEQUENCE [LARGE SCALE GENOMIC DNA]</scope>
</reference>
<dbReference type="AlphaFoldDB" id="A0AAV4Q5X1"/>
<name>A0AAV4Q5X1_9ARAC</name>
<gene>
    <name evidence="1" type="ORF">CDAR_537251</name>
</gene>